<dbReference type="InterPro" id="IPR007361">
    <property type="entry name" value="DUF427"/>
</dbReference>
<dbReference type="Gene3D" id="2.170.150.40">
    <property type="entry name" value="Domain of unknown function (DUF427)"/>
    <property type="match status" value="1"/>
</dbReference>
<evidence type="ECO:0000313" key="2">
    <source>
        <dbReference type="EMBL" id="MBE1606884.1"/>
    </source>
</evidence>
<dbReference type="EMBL" id="JADBEM010000001">
    <property type="protein sequence ID" value="MBE1606884.1"/>
    <property type="molecule type" value="Genomic_DNA"/>
</dbReference>
<organism evidence="2 3">
    <name type="scientific">Actinopolymorpha pittospori</name>
    <dbReference type="NCBI Taxonomy" id="648752"/>
    <lineage>
        <taxon>Bacteria</taxon>
        <taxon>Bacillati</taxon>
        <taxon>Actinomycetota</taxon>
        <taxon>Actinomycetes</taxon>
        <taxon>Propionibacteriales</taxon>
        <taxon>Actinopolymorphaceae</taxon>
        <taxon>Actinopolymorpha</taxon>
    </lineage>
</organism>
<protein>
    <submittedName>
        <fullName evidence="2">Uncharacterized protein (DUF427 family)</fullName>
    </submittedName>
</protein>
<sequence>MTTSEQHRVDAEPGTQHVRIVRSGQVVAETRHPLIVSETGLADRFYIPAQDVNFDLLAPTESHTTCPYKGVASYWTFRSGDGAGRDVAWAYPDPLPEVVGIRDHLSFYEDAVDTVVDADRG</sequence>
<reference evidence="2" key="1">
    <citation type="submission" date="2020-10" db="EMBL/GenBank/DDBJ databases">
        <title>Sequencing the genomes of 1000 actinobacteria strains.</title>
        <authorList>
            <person name="Klenk H.-P."/>
        </authorList>
    </citation>
    <scope>NUCLEOTIDE SEQUENCE</scope>
    <source>
        <strain evidence="2">DSM 45354</strain>
    </source>
</reference>
<dbReference type="PANTHER" id="PTHR34310">
    <property type="entry name" value="DUF427 DOMAIN PROTEIN (AFU_ORTHOLOGUE AFUA_3G02220)"/>
    <property type="match status" value="1"/>
</dbReference>
<name>A0A927MVA3_9ACTN</name>
<dbReference type="AlphaFoldDB" id="A0A927MVA3"/>
<dbReference type="Pfam" id="PF04248">
    <property type="entry name" value="NTP_transf_9"/>
    <property type="match status" value="1"/>
</dbReference>
<dbReference type="Proteomes" id="UP000638648">
    <property type="component" value="Unassembled WGS sequence"/>
</dbReference>
<dbReference type="InterPro" id="IPR038694">
    <property type="entry name" value="DUF427_sf"/>
</dbReference>
<dbReference type="RefSeq" id="WP_192750932.1">
    <property type="nucleotide sequence ID" value="NZ_BAABJL010000109.1"/>
</dbReference>
<evidence type="ECO:0000313" key="3">
    <source>
        <dbReference type="Proteomes" id="UP000638648"/>
    </source>
</evidence>
<feature type="domain" description="DUF427" evidence="1">
    <location>
        <begin position="18"/>
        <end position="109"/>
    </location>
</feature>
<accession>A0A927MVA3</accession>
<keyword evidence="3" id="KW-1185">Reference proteome</keyword>
<gene>
    <name evidence="2" type="ORF">HEB94_003732</name>
</gene>
<comment type="caution">
    <text evidence="2">The sequence shown here is derived from an EMBL/GenBank/DDBJ whole genome shotgun (WGS) entry which is preliminary data.</text>
</comment>
<proteinExistence type="predicted"/>
<evidence type="ECO:0000259" key="1">
    <source>
        <dbReference type="Pfam" id="PF04248"/>
    </source>
</evidence>
<dbReference type="PANTHER" id="PTHR34310:SF8">
    <property type="entry name" value="CONSERVED PROTEIN"/>
    <property type="match status" value="1"/>
</dbReference>